<proteinExistence type="predicted"/>
<evidence type="ECO:0000313" key="1">
    <source>
        <dbReference type="EMBL" id="KAJ3498418.1"/>
    </source>
</evidence>
<reference evidence="1" key="1">
    <citation type="submission" date="2022-07" db="EMBL/GenBank/DDBJ databases">
        <title>Genome Sequence of Lecanicillium saksenae.</title>
        <authorList>
            <person name="Buettner E."/>
        </authorList>
    </citation>
    <scope>NUCLEOTIDE SEQUENCE</scope>
    <source>
        <strain evidence="1">VT-O1</strain>
    </source>
</reference>
<dbReference type="EMBL" id="JANAKD010000051">
    <property type="protein sequence ID" value="KAJ3498418.1"/>
    <property type="molecule type" value="Genomic_DNA"/>
</dbReference>
<comment type="caution">
    <text evidence="1">The sequence shown here is derived from an EMBL/GenBank/DDBJ whole genome shotgun (WGS) entry which is preliminary data.</text>
</comment>
<dbReference type="Proteomes" id="UP001148737">
    <property type="component" value="Unassembled WGS sequence"/>
</dbReference>
<accession>A0ACC1R8P1</accession>
<gene>
    <name evidence="1" type="ORF">NLG97_g1141</name>
</gene>
<evidence type="ECO:0000313" key="2">
    <source>
        <dbReference type="Proteomes" id="UP001148737"/>
    </source>
</evidence>
<keyword evidence="2" id="KW-1185">Reference proteome</keyword>
<name>A0ACC1R8P1_9HYPO</name>
<sequence>MSKIRTVGFLGGMSYHSTLPYYNKINNHVQLRLGAPHTASLILRSFNYAGIIKLFSEEKWADIASTFILAGRDMKTSGAESLVIGCNIGHKVATELESGVGLPVLHIADATGAALRKQNITKVGLLGTKPVMKEGYIKDRLQSAARLSEIVVPSPEEWDRLNKIVFTELAAGPASAETTAWMNTVVEALQAQGAEAIVLACTDFQSVIKQENFSIPIIDSLEEHAKYVAEWSIDSGAH</sequence>
<protein>
    <submittedName>
        <fullName evidence="1">Uncharacterized protein</fullName>
    </submittedName>
</protein>
<organism evidence="1 2">
    <name type="scientific">Lecanicillium saksenae</name>
    <dbReference type="NCBI Taxonomy" id="468837"/>
    <lineage>
        <taxon>Eukaryota</taxon>
        <taxon>Fungi</taxon>
        <taxon>Dikarya</taxon>
        <taxon>Ascomycota</taxon>
        <taxon>Pezizomycotina</taxon>
        <taxon>Sordariomycetes</taxon>
        <taxon>Hypocreomycetidae</taxon>
        <taxon>Hypocreales</taxon>
        <taxon>Cordycipitaceae</taxon>
        <taxon>Lecanicillium</taxon>
    </lineage>
</organism>